<dbReference type="AlphaFoldDB" id="A0A2G6KA23"/>
<dbReference type="InterPro" id="IPR001851">
    <property type="entry name" value="ABC_transp_permease"/>
</dbReference>
<feature type="transmembrane region" description="Helical" evidence="6">
    <location>
        <begin position="264"/>
        <end position="292"/>
    </location>
</feature>
<keyword evidence="2" id="KW-1003">Cell membrane</keyword>
<evidence type="ECO:0000256" key="5">
    <source>
        <dbReference type="ARBA" id="ARBA00023136"/>
    </source>
</evidence>
<feature type="transmembrane region" description="Helical" evidence="6">
    <location>
        <begin position="28"/>
        <end position="49"/>
    </location>
</feature>
<comment type="caution">
    <text evidence="7">The sequence shown here is derived from an EMBL/GenBank/DDBJ whole genome shotgun (WGS) entry which is preliminary data.</text>
</comment>
<evidence type="ECO:0000256" key="2">
    <source>
        <dbReference type="ARBA" id="ARBA00022475"/>
    </source>
</evidence>
<comment type="subcellular location">
    <subcellularLocation>
        <location evidence="1">Cell membrane</location>
        <topology evidence="1">Multi-pass membrane protein</topology>
    </subcellularLocation>
</comment>
<dbReference type="Pfam" id="PF02653">
    <property type="entry name" value="BPD_transp_2"/>
    <property type="match status" value="1"/>
</dbReference>
<dbReference type="GO" id="GO:0005886">
    <property type="term" value="C:plasma membrane"/>
    <property type="evidence" value="ECO:0007669"/>
    <property type="project" value="UniProtKB-SubCell"/>
</dbReference>
<keyword evidence="3 6" id="KW-0812">Transmembrane</keyword>
<evidence type="ECO:0000256" key="3">
    <source>
        <dbReference type="ARBA" id="ARBA00022692"/>
    </source>
</evidence>
<dbReference type="CDD" id="cd06579">
    <property type="entry name" value="TM_PBP1_transp_AraH_like"/>
    <property type="match status" value="1"/>
</dbReference>
<feature type="transmembrane region" description="Helical" evidence="6">
    <location>
        <begin position="304"/>
        <end position="323"/>
    </location>
</feature>
<evidence type="ECO:0000256" key="4">
    <source>
        <dbReference type="ARBA" id="ARBA00022989"/>
    </source>
</evidence>
<feature type="transmembrane region" description="Helical" evidence="6">
    <location>
        <begin position="111"/>
        <end position="132"/>
    </location>
</feature>
<name>A0A2G6KA23_9BACT</name>
<keyword evidence="5 6" id="KW-0472">Membrane</keyword>
<evidence type="ECO:0000313" key="7">
    <source>
        <dbReference type="EMBL" id="PIE32517.1"/>
    </source>
</evidence>
<sequence length="329" mass="34594">MNASTNVFQDRTHSQDKKISLSFVGDKLGLLIVFAVICVILSFLSPVFLKQQNLVNILLSASLVGVVSSGMTFVILSAGIDLSVGSVVALAGTTVAMLVNQGLAPAPAIMLTLLVGCCFGAINGFFITTIGVNPLITTLGTMMVFRGAAYIVSGGSAVYIQNEAFYKIGTGCLFGIQNPILVLIATFLVFYIILTKTVFGRNLYVIGGNKEAARLCGVTIRRYSYAIYIISGLMATLSGIILAGRMTSGQPTAASGLELDVVTAVVLGGTALTGGEGSMAGTILGVMIMTVFRNGLLLLNVDAFYQYIASGMLLLAAVTFDQLRHRKKD</sequence>
<dbReference type="PANTHER" id="PTHR32196">
    <property type="entry name" value="ABC TRANSPORTER PERMEASE PROTEIN YPHD-RELATED-RELATED"/>
    <property type="match status" value="1"/>
</dbReference>
<proteinExistence type="predicted"/>
<protein>
    <submittedName>
        <fullName evidence="7">Ribose ABC transporter permease</fullName>
    </submittedName>
</protein>
<evidence type="ECO:0000313" key="8">
    <source>
        <dbReference type="Proteomes" id="UP000230821"/>
    </source>
</evidence>
<evidence type="ECO:0000256" key="1">
    <source>
        <dbReference type="ARBA" id="ARBA00004651"/>
    </source>
</evidence>
<feature type="transmembrane region" description="Helical" evidence="6">
    <location>
        <begin position="56"/>
        <end position="76"/>
    </location>
</feature>
<feature type="transmembrane region" description="Helical" evidence="6">
    <location>
        <begin position="172"/>
        <end position="194"/>
    </location>
</feature>
<feature type="transmembrane region" description="Helical" evidence="6">
    <location>
        <begin position="138"/>
        <end position="160"/>
    </location>
</feature>
<feature type="transmembrane region" description="Helical" evidence="6">
    <location>
        <begin position="82"/>
        <end position="99"/>
    </location>
</feature>
<evidence type="ECO:0000256" key="6">
    <source>
        <dbReference type="SAM" id="Phobius"/>
    </source>
</evidence>
<accession>A0A2G6KA23</accession>
<dbReference type="Proteomes" id="UP000230821">
    <property type="component" value="Unassembled WGS sequence"/>
</dbReference>
<dbReference type="GO" id="GO:0022857">
    <property type="term" value="F:transmembrane transporter activity"/>
    <property type="evidence" value="ECO:0007669"/>
    <property type="project" value="InterPro"/>
</dbReference>
<dbReference type="EMBL" id="PDSK01000112">
    <property type="protein sequence ID" value="PIE32517.1"/>
    <property type="molecule type" value="Genomic_DNA"/>
</dbReference>
<feature type="transmembrane region" description="Helical" evidence="6">
    <location>
        <begin position="225"/>
        <end position="243"/>
    </location>
</feature>
<keyword evidence="4 6" id="KW-1133">Transmembrane helix</keyword>
<organism evidence="7 8">
    <name type="scientific">candidate division KSB3 bacterium</name>
    <dbReference type="NCBI Taxonomy" id="2044937"/>
    <lineage>
        <taxon>Bacteria</taxon>
        <taxon>candidate division KSB3</taxon>
    </lineage>
</organism>
<gene>
    <name evidence="7" type="ORF">CSA56_15035</name>
</gene>
<reference evidence="7 8" key="1">
    <citation type="submission" date="2017-10" db="EMBL/GenBank/DDBJ databases">
        <title>Novel microbial diversity and functional potential in the marine mammal oral microbiome.</title>
        <authorList>
            <person name="Dudek N.K."/>
            <person name="Sun C.L."/>
            <person name="Burstein D."/>
            <person name="Kantor R.S."/>
            <person name="Aliaga Goltsman D.S."/>
            <person name="Bik E.M."/>
            <person name="Thomas B.C."/>
            <person name="Banfield J.F."/>
            <person name="Relman D.A."/>
        </authorList>
    </citation>
    <scope>NUCLEOTIDE SEQUENCE [LARGE SCALE GENOMIC DNA]</scope>
    <source>
        <strain evidence="7">DOLJORAL78_47_16</strain>
    </source>
</reference>